<dbReference type="GO" id="GO:0004035">
    <property type="term" value="F:alkaline phosphatase activity"/>
    <property type="evidence" value="ECO:0007669"/>
    <property type="project" value="UniProtKB-EC"/>
</dbReference>
<proteinExistence type="predicted"/>
<evidence type="ECO:0000313" key="3">
    <source>
        <dbReference type="EMBL" id="MDR7330491.1"/>
    </source>
</evidence>
<dbReference type="PANTHER" id="PTHR43606">
    <property type="entry name" value="PHOSPHATASE, PUTATIVE (AFU_ORTHOLOGUE AFUA_6G08710)-RELATED"/>
    <property type="match status" value="1"/>
</dbReference>
<keyword evidence="4" id="KW-1185">Reference proteome</keyword>
<dbReference type="RefSeq" id="WP_290196227.1">
    <property type="nucleotide sequence ID" value="NZ_CP047654.1"/>
</dbReference>
<protein>
    <submittedName>
        <fullName evidence="3">Alkaline phosphatase D</fullName>
        <ecNumber evidence="3">3.1.3.1</ecNumber>
    </submittedName>
</protein>
<evidence type="ECO:0000313" key="4">
    <source>
        <dbReference type="Proteomes" id="UP001180840"/>
    </source>
</evidence>
<dbReference type="EMBL" id="JAVDXZ010000001">
    <property type="protein sequence ID" value="MDR7330491.1"/>
    <property type="molecule type" value="Genomic_DNA"/>
</dbReference>
<dbReference type="Proteomes" id="UP001180840">
    <property type="component" value="Unassembled WGS sequence"/>
</dbReference>
<gene>
    <name evidence="3" type="ORF">J2S39_002167</name>
</gene>
<comment type="caution">
    <text evidence="3">The sequence shown here is derived from an EMBL/GenBank/DDBJ whole genome shotgun (WGS) entry which is preliminary data.</text>
</comment>
<dbReference type="Gene3D" id="3.60.21.70">
    <property type="entry name" value="PhoD-like phosphatase"/>
    <property type="match status" value="1"/>
</dbReference>
<dbReference type="EC" id="3.1.3.1" evidence="3"/>
<feature type="domain" description="Phospholipase D N-terminal" evidence="2">
    <location>
        <begin position="87"/>
        <end position="188"/>
    </location>
</feature>
<keyword evidence="3" id="KW-0378">Hydrolase</keyword>
<feature type="domain" description="PhoD-like phosphatase metallophosphatase" evidence="1">
    <location>
        <begin position="201"/>
        <end position="563"/>
    </location>
</feature>
<dbReference type="InterPro" id="IPR038607">
    <property type="entry name" value="PhoD-like_sf"/>
</dbReference>
<dbReference type="InterPro" id="IPR032093">
    <property type="entry name" value="PhoD_N"/>
</dbReference>
<dbReference type="InterPro" id="IPR052900">
    <property type="entry name" value="Phospholipid_Metab_Enz"/>
</dbReference>
<dbReference type="Pfam" id="PF09423">
    <property type="entry name" value="PhoD"/>
    <property type="match status" value="1"/>
</dbReference>
<dbReference type="Gene3D" id="2.60.40.380">
    <property type="entry name" value="Purple acid phosphatase-like, N-terminal"/>
    <property type="match status" value="1"/>
</dbReference>
<dbReference type="InterPro" id="IPR029052">
    <property type="entry name" value="Metallo-depent_PP-like"/>
</dbReference>
<reference evidence="3" key="1">
    <citation type="submission" date="2023-07" db="EMBL/GenBank/DDBJ databases">
        <title>Sequencing the genomes of 1000 actinobacteria strains.</title>
        <authorList>
            <person name="Klenk H.-P."/>
        </authorList>
    </citation>
    <scope>NUCLEOTIDE SEQUENCE</scope>
    <source>
        <strain evidence="3">DSM 107476</strain>
    </source>
</reference>
<evidence type="ECO:0000259" key="1">
    <source>
        <dbReference type="Pfam" id="PF09423"/>
    </source>
</evidence>
<organism evidence="3 4">
    <name type="scientific">Corynebacterium guangdongense</name>
    <dbReference type="NCBI Taxonomy" id="1783348"/>
    <lineage>
        <taxon>Bacteria</taxon>
        <taxon>Bacillati</taxon>
        <taxon>Actinomycetota</taxon>
        <taxon>Actinomycetes</taxon>
        <taxon>Mycobacteriales</taxon>
        <taxon>Corynebacteriaceae</taxon>
        <taxon>Corynebacterium</taxon>
    </lineage>
</organism>
<dbReference type="CDD" id="cd07389">
    <property type="entry name" value="MPP_PhoD"/>
    <property type="match status" value="1"/>
</dbReference>
<name>A0ABU2A010_9CORY</name>
<dbReference type="InterPro" id="IPR018946">
    <property type="entry name" value="PhoD-like_MPP"/>
</dbReference>
<accession>A0ABU2A010</accession>
<dbReference type="Pfam" id="PF16655">
    <property type="entry name" value="PhoD_N"/>
    <property type="match status" value="1"/>
</dbReference>
<dbReference type="SUPFAM" id="SSF56300">
    <property type="entry name" value="Metallo-dependent phosphatases"/>
    <property type="match status" value="1"/>
</dbReference>
<evidence type="ECO:0000259" key="2">
    <source>
        <dbReference type="Pfam" id="PF16655"/>
    </source>
</evidence>
<sequence length="592" mass="63423">MKSPPSGWPGPVGEGTIPSVEQQRRPWLVGRRGLLRSAFAVGTLSLAPSSLDRVHASSVQSVGDARTAGVGGRLEPYADVEHSAFMHGVASGDPLPTSVILWSRVTPSPEAVPGSGLGADVTLRWEVATDPAMRDIVRSGNVLVTAATDHTVHVDPHGLAPGTVYYFRFGVLEGELAGASSPVGRTRTAPAEDADPGEIRLAVASCANFEAGYFGAYTGIAAAAARGEVDAVVHLGDYLYEYASGAYPGRHGISRPHVPTWEITSLADYRARYGNYRRDTELQAAHAAAPWVVTWDDHEIANDAWEHGAAGHTPLAGEWPTRRDAAMQAYLEWLPVRGAAPSRGGRIYRSLRFGTLAELHMLDLRSYRSRPTLPRVGGLPPTMMGSEQFDWLSARLSTADTRWNLIGTSVMMAPLNMVSLEASVRGPLATMTGAAEASTAEGEKAAAANPDQWDGYPADRARLLADLSRHHPEGRTVFLTGDIHSEWANHIVHDREVVAAELVTTSITARNIDDILALPEDSLVAATAESHIRTHNPHVAHVDLDAHGFAILSVTHAGVTMRWLRVDDIYTRGSGLHAGPAATYDGRAITLV</sequence>
<dbReference type="PANTHER" id="PTHR43606:SF2">
    <property type="entry name" value="ALKALINE PHOSPHATASE FAMILY PROTEIN (AFU_ORTHOLOGUE AFUA_5G03860)"/>
    <property type="match status" value="1"/>
</dbReference>